<feature type="compositionally biased region" description="Basic and acidic residues" evidence="6">
    <location>
        <begin position="222"/>
        <end position="236"/>
    </location>
</feature>
<evidence type="ECO:0000313" key="9">
    <source>
        <dbReference type="Proteomes" id="UP000186955"/>
    </source>
</evidence>
<feature type="compositionally biased region" description="Basic and acidic residues" evidence="6">
    <location>
        <begin position="865"/>
        <end position="893"/>
    </location>
</feature>
<dbReference type="InterPro" id="IPR051947">
    <property type="entry name" value="Sentrin-specific_protease"/>
</dbReference>
<dbReference type="GO" id="GO:0005737">
    <property type="term" value="C:cytoplasm"/>
    <property type="evidence" value="ECO:0007669"/>
    <property type="project" value="TreeGrafter"/>
</dbReference>
<feature type="region of interest" description="Disordered" evidence="6">
    <location>
        <begin position="15"/>
        <end position="391"/>
    </location>
</feature>
<evidence type="ECO:0000256" key="3">
    <source>
        <dbReference type="ARBA" id="ARBA00022670"/>
    </source>
</evidence>
<feature type="compositionally biased region" description="Polar residues" evidence="6">
    <location>
        <begin position="293"/>
        <end position="308"/>
    </location>
</feature>
<dbReference type="PANTHER" id="PTHR46896">
    <property type="entry name" value="SENTRIN-SPECIFIC PROTEASE"/>
    <property type="match status" value="1"/>
</dbReference>
<feature type="compositionally biased region" description="Basic residues" evidence="6">
    <location>
        <begin position="43"/>
        <end position="54"/>
    </location>
</feature>
<dbReference type="GO" id="GO:0016926">
    <property type="term" value="P:protein desumoylation"/>
    <property type="evidence" value="ECO:0007669"/>
    <property type="project" value="TreeGrafter"/>
</dbReference>
<comment type="caution">
    <text evidence="8">The sequence shown here is derived from an EMBL/GenBank/DDBJ whole genome shotgun (WGS) entry which is preliminary data.</text>
</comment>
<comment type="similarity">
    <text evidence="1">Belongs to the peptidase C48 family.</text>
</comment>
<dbReference type="GO" id="GO:0006508">
    <property type="term" value="P:proteolysis"/>
    <property type="evidence" value="ECO:0007669"/>
    <property type="project" value="UniProtKB-KW"/>
</dbReference>
<keyword evidence="2" id="KW-0597">Phosphoprotein</keyword>
<feature type="domain" description="Ubiquitin-like protease family profile" evidence="7">
    <location>
        <begin position="685"/>
        <end position="1002"/>
    </location>
</feature>
<feature type="compositionally biased region" description="Basic and acidic residues" evidence="6">
    <location>
        <begin position="1174"/>
        <end position="1202"/>
    </location>
</feature>
<gene>
    <name evidence="8" type="ORF">PENSUB_7620</name>
</gene>
<feature type="compositionally biased region" description="Basic and acidic residues" evidence="6">
    <location>
        <begin position="1092"/>
        <end position="1108"/>
    </location>
</feature>
<dbReference type="PROSITE" id="PS50600">
    <property type="entry name" value="ULP_PROTEASE"/>
    <property type="match status" value="1"/>
</dbReference>
<dbReference type="InterPro" id="IPR003653">
    <property type="entry name" value="Peptidase_C48_C"/>
</dbReference>
<dbReference type="InterPro" id="IPR038765">
    <property type="entry name" value="Papain-like_cys_pep_sf"/>
</dbReference>
<protein>
    <submittedName>
        <fullName evidence="8">Ubiquitin-like-specific protease 2</fullName>
    </submittedName>
</protein>
<proteinExistence type="inferred from homology"/>
<feature type="compositionally biased region" description="Polar residues" evidence="6">
    <location>
        <begin position="254"/>
        <end position="272"/>
    </location>
</feature>
<feature type="compositionally biased region" description="Basic and acidic residues" evidence="6">
    <location>
        <begin position="582"/>
        <end position="591"/>
    </location>
</feature>
<keyword evidence="9" id="KW-1185">Reference proteome</keyword>
<feature type="compositionally biased region" description="Polar residues" evidence="6">
    <location>
        <begin position="902"/>
        <end position="912"/>
    </location>
</feature>
<feature type="compositionally biased region" description="Basic and acidic residues" evidence="6">
    <location>
        <begin position="804"/>
        <end position="817"/>
    </location>
</feature>
<keyword evidence="3 8" id="KW-0645">Protease</keyword>
<dbReference type="STRING" id="1316194.A0A1Q5TLG7"/>
<dbReference type="GO" id="GO:0005634">
    <property type="term" value="C:nucleus"/>
    <property type="evidence" value="ECO:0007669"/>
    <property type="project" value="TreeGrafter"/>
</dbReference>
<feature type="region of interest" description="Disordered" evidence="6">
    <location>
        <begin position="796"/>
        <end position="927"/>
    </location>
</feature>
<evidence type="ECO:0000256" key="2">
    <source>
        <dbReference type="ARBA" id="ARBA00022553"/>
    </source>
</evidence>
<feature type="compositionally biased region" description="Acidic residues" evidence="6">
    <location>
        <begin position="1109"/>
        <end position="1118"/>
    </location>
</feature>
<dbReference type="Gene3D" id="3.40.395.10">
    <property type="entry name" value="Adenoviral Proteinase, Chain A"/>
    <property type="match status" value="1"/>
</dbReference>
<evidence type="ECO:0000256" key="4">
    <source>
        <dbReference type="ARBA" id="ARBA00022786"/>
    </source>
</evidence>
<feature type="compositionally biased region" description="Basic and acidic residues" evidence="6">
    <location>
        <begin position="22"/>
        <end position="37"/>
    </location>
</feature>
<dbReference type="Pfam" id="PF02902">
    <property type="entry name" value="Peptidase_C48"/>
    <property type="match status" value="1"/>
</dbReference>
<feature type="compositionally biased region" description="Polar residues" evidence="6">
    <location>
        <begin position="592"/>
        <end position="605"/>
    </location>
</feature>
<feature type="compositionally biased region" description="Polar residues" evidence="6">
    <location>
        <begin position="346"/>
        <end position="358"/>
    </location>
</feature>
<evidence type="ECO:0000256" key="1">
    <source>
        <dbReference type="ARBA" id="ARBA00005234"/>
    </source>
</evidence>
<dbReference type="AlphaFoldDB" id="A0A1Q5TLG7"/>
<keyword evidence="5" id="KW-0378">Hydrolase</keyword>
<dbReference type="EMBL" id="MNBE01000642">
    <property type="protein sequence ID" value="OKP01039.1"/>
    <property type="molecule type" value="Genomic_DNA"/>
</dbReference>
<feature type="compositionally biased region" description="Polar residues" evidence="6">
    <location>
        <begin position="842"/>
        <end position="851"/>
    </location>
</feature>
<evidence type="ECO:0000313" key="8">
    <source>
        <dbReference type="EMBL" id="OKP01039.1"/>
    </source>
</evidence>
<organism evidence="8 9">
    <name type="scientific">Penicillium subrubescens</name>
    <dbReference type="NCBI Taxonomy" id="1316194"/>
    <lineage>
        <taxon>Eukaryota</taxon>
        <taxon>Fungi</taxon>
        <taxon>Dikarya</taxon>
        <taxon>Ascomycota</taxon>
        <taxon>Pezizomycotina</taxon>
        <taxon>Eurotiomycetes</taxon>
        <taxon>Eurotiomycetidae</taxon>
        <taxon>Eurotiales</taxon>
        <taxon>Aspergillaceae</taxon>
        <taxon>Penicillium</taxon>
    </lineage>
</organism>
<feature type="region of interest" description="Disordered" evidence="6">
    <location>
        <begin position="1062"/>
        <end position="1249"/>
    </location>
</feature>
<reference evidence="8 9" key="1">
    <citation type="submission" date="2016-10" db="EMBL/GenBank/DDBJ databases">
        <title>Genome sequence of the ascomycete fungus Penicillium subrubescens.</title>
        <authorList>
            <person name="De Vries R.P."/>
            <person name="Peng M."/>
            <person name="Dilokpimol A."/>
            <person name="Hilden K."/>
            <person name="Makela M.R."/>
            <person name="Grigoriev I."/>
            <person name="Riley R."/>
            <person name="Granchi Z."/>
        </authorList>
    </citation>
    <scope>NUCLEOTIDE SEQUENCE [LARGE SCALE GENOMIC DNA]</scope>
    <source>
        <strain evidence="8 9">CBS 132785</strain>
    </source>
</reference>
<feature type="compositionally biased region" description="Basic and acidic residues" evidence="6">
    <location>
        <begin position="606"/>
        <end position="616"/>
    </location>
</feature>
<dbReference type="GO" id="GO:0070139">
    <property type="term" value="F:SUMO-specific endopeptidase activity"/>
    <property type="evidence" value="ECO:0007669"/>
    <property type="project" value="TreeGrafter"/>
</dbReference>
<evidence type="ECO:0000259" key="7">
    <source>
        <dbReference type="PROSITE" id="PS50600"/>
    </source>
</evidence>
<dbReference type="SUPFAM" id="SSF54001">
    <property type="entry name" value="Cysteine proteinases"/>
    <property type="match status" value="1"/>
</dbReference>
<keyword evidence="4" id="KW-0833">Ubl conjugation pathway</keyword>
<accession>A0A1Q5TLG7</accession>
<name>A0A1Q5TLG7_9EURO</name>
<evidence type="ECO:0000256" key="5">
    <source>
        <dbReference type="ARBA" id="ARBA00022801"/>
    </source>
</evidence>
<dbReference type="Proteomes" id="UP000186955">
    <property type="component" value="Unassembled WGS sequence"/>
</dbReference>
<evidence type="ECO:0000256" key="6">
    <source>
        <dbReference type="SAM" id="MobiDB-lite"/>
    </source>
</evidence>
<sequence>MSSFFQSLSAAFASFNSSPRLSRSDNDPQRPLDERRRNSFSQRRAHSPSPRRRPPPSPTAGSRRRIKRAKNEFSLGLEDDDDDDDDHRPDLSFQSPRDIAAPQASAAFQPTDRISHARQSGPIRASGKSKNADGFINRTYRQLEDTHDFQESDRPNKRRRHHEGPRPVDLTHENAAGSVASEISPSEHRSSRLSPVSNVSATNPKKKGRAPFVSEFRGVEAILERTHNPHPGDRRPSAASSADEFFTREAAAQRRSSGSSLDYTNKPRTQVTLEFPKPRAPLGNIEVPDPEQNHSGDVQPQTVTQPLTPSKRPPAASESGDSPDELQGDVTTRPPPKHLAEKSPQKRPQNPQEDTVLSPSRKRSPSDIEPASFLPSRKKKKVKRGQQDPEHRALFIQSIRFGPIHKLVEEGEDAVIYMCPDRIVLGKDITSVGPEEVLFRHVRVIYQAANSKKVRLLLNGYEGAPGSKFDIHFSLRSSKEAFVNQMREEGGRVQDKESCVFDSIQSGWGHWTNSSNRKWLDDAFSIYDHDMRQRLTPARSPLQPITEADPLPPISSAVQHTKGKKLSSMLEGSASESEEQDQDRKKRETQDGSKSMNTAGPAQGTTKEKPKSKEVGVEIPVKKFVSKGPGETETRRSTRNTTRWKERLDDNDTSTNKSDSALQNDPFRKKWKKPLVYPKIGKKKEEVNVDDRDRLRENEFLNDNLIAFYTRFLQDHLERTNPDAAKRVYFFNSYFFATLTNKGSREINYDGVEKWTSKVNLFSYDYIVVPINQNAHWYVAIICNLPSLALGPVKNSDASSALASDKESPRGPAKEVQEILESPEPETAPASARLSEEESARKQNPASTSPPSEEARQSFASMTLLEEKNASAEAEDQKKPSPRKDIGPDHEKSPPSLAETLAPSQAKSTPKQLSKGKSGKKRGGVKLDPEQTAIITFDSLDANRSPTVRLLREYICKEAKNKLNVEIKNASSVIKGMRAQNIPLQPNYSDCGLYLLAYLENFVRSPDEFVVKVLQREMNVEQDWPPLGSGLLRLRMRDFLDQLYMEQGSDMKEDLMVDRQPISFLLGPPRPPQGEVDEETKKIEGSEPTSLKVKEDAEEGPVHDRSPQEEENTSDNEGTDMPILVPTAALPLQKSTKPAIRPSTPEPPRSRLPLSELEEIPDSQEIAAPPSPEPKPDRRKERKSKQARDEVPGDRREHKRPATPDNTGAPGDLDTEDQFPRVEIQVPCTPPRKELKQVRQSPRGLNRRV</sequence>
<feature type="compositionally biased region" description="Basic and acidic residues" evidence="6">
    <location>
        <begin position="141"/>
        <end position="155"/>
    </location>
</feature>
<feature type="region of interest" description="Disordered" evidence="6">
    <location>
        <begin position="541"/>
        <end position="665"/>
    </location>
</feature>
<feature type="compositionally biased region" description="Polar residues" evidence="6">
    <location>
        <begin position="192"/>
        <end position="203"/>
    </location>
</feature>
<dbReference type="PANTHER" id="PTHR46896:SF3">
    <property type="entry name" value="FI06413P-RELATED"/>
    <property type="match status" value="1"/>
</dbReference>